<organism evidence="2 3">
    <name type="scientific">Dryococelus australis</name>
    <dbReference type="NCBI Taxonomy" id="614101"/>
    <lineage>
        <taxon>Eukaryota</taxon>
        <taxon>Metazoa</taxon>
        <taxon>Ecdysozoa</taxon>
        <taxon>Arthropoda</taxon>
        <taxon>Hexapoda</taxon>
        <taxon>Insecta</taxon>
        <taxon>Pterygota</taxon>
        <taxon>Neoptera</taxon>
        <taxon>Polyneoptera</taxon>
        <taxon>Phasmatodea</taxon>
        <taxon>Verophasmatodea</taxon>
        <taxon>Anareolatae</taxon>
        <taxon>Phasmatidae</taxon>
        <taxon>Eurycanthinae</taxon>
        <taxon>Dryococelus</taxon>
    </lineage>
</organism>
<reference evidence="2 3" key="1">
    <citation type="submission" date="2023-02" db="EMBL/GenBank/DDBJ databases">
        <title>LHISI_Scaffold_Assembly.</title>
        <authorList>
            <person name="Stuart O.P."/>
            <person name="Cleave R."/>
            <person name="Magrath M.J.L."/>
            <person name="Mikheyev A.S."/>
        </authorList>
    </citation>
    <scope>NUCLEOTIDE SEQUENCE [LARGE SCALE GENOMIC DNA]</scope>
    <source>
        <strain evidence="2">Daus_M_001</strain>
        <tissue evidence="2">Leg muscle</tissue>
    </source>
</reference>
<dbReference type="EMBL" id="JARBHB010000003">
    <property type="protein sequence ID" value="KAJ8889720.1"/>
    <property type="molecule type" value="Genomic_DNA"/>
</dbReference>
<feature type="region of interest" description="Disordered" evidence="1">
    <location>
        <begin position="346"/>
        <end position="406"/>
    </location>
</feature>
<evidence type="ECO:0000313" key="2">
    <source>
        <dbReference type="EMBL" id="KAJ8889720.1"/>
    </source>
</evidence>
<dbReference type="Proteomes" id="UP001159363">
    <property type="component" value="Chromosome 3"/>
</dbReference>
<gene>
    <name evidence="2" type="ORF">PR048_009221</name>
</gene>
<keyword evidence="3" id="KW-1185">Reference proteome</keyword>
<name>A0ABQ9I0D5_9NEOP</name>
<evidence type="ECO:0000313" key="3">
    <source>
        <dbReference type="Proteomes" id="UP001159363"/>
    </source>
</evidence>
<feature type="compositionally biased region" description="Basic and acidic residues" evidence="1">
    <location>
        <begin position="353"/>
        <end position="365"/>
    </location>
</feature>
<proteinExistence type="predicted"/>
<accession>A0ABQ9I0D5</accession>
<protein>
    <submittedName>
        <fullName evidence="2">Uncharacterized protein</fullName>
    </submittedName>
</protein>
<feature type="region of interest" description="Disordered" evidence="1">
    <location>
        <begin position="283"/>
        <end position="307"/>
    </location>
</feature>
<evidence type="ECO:0000256" key="1">
    <source>
        <dbReference type="SAM" id="MobiDB-lite"/>
    </source>
</evidence>
<comment type="caution">
    <text evidence="2">The sequence shown here is derived from an EMBL/GenBank/DDBJ whole genome shotgun (WGS) entry which is preliminary data.</text>
</comment>
<feature type="region of interest" description="Disordered" evidence="1">
    <location>
        <begin position="1"/>
        <end position="20"/>
    </location>
</feature>
<sequence length="406" mass="45230">MNKEERRPKPGGALKRKLKKEREVNVMKTNKVLDTYFTAIPKPEKSQAPANYGQTASHLCTSDVTDLDVGEDVYPEAKDAGTAWALIAENNSRFSSSECEIEDSDPDENISTHNLTNFVSPNVKDPVTLKRAFLKQHPVQIHHVQGETLPFEPSNLYYRTLPNGEKVQIKWLSCSFQVNKVFCSTCTACGGKENGESSFISGQEVSYKHIYKTVEIHENSKFHQNSVTAVLQLCKQGDIESLLNNSQATNSKKQIVTRRQIHQRLIDITLFIGRQRLAYRGKEEAEPECKGGGMGDPRENPLTSGIIRLDPDLRKPGRNTLERRLGYSTPQAVTCRSSTIFIHVRPATLPPRDLTEGGGKGDSRENPPTNGIIRHDSHMRKSGVNRPGIEPGSLSWEASRLTGSPN</sequence>